<dbReference type="SUPFAM" id="SSF53756">
    <property type="entry name" value="UDP-Glycosyltransferase/glycogen phosphorylase"/>
    <property type="match status" value="1"/>
</dbReference>
<gene>
    <name evidence="2" type="ordered locus">Thal_1120</name>
</gene>
<sequence>MRIVFASPDRETWVGRHIVSLVRSLRESGAELLEIHLQDGDLSEKVQQIQEFSPHFYVDINGTGSIVGLQDDKKVPLCDLLGFVHVSFFLDEPLVYFPPLLDLKNANNFLPIVTDLKYADTLRFLGVERFPTYMTPFVDSSSFPPPKEDRDIDLLFLGPVIDPSLIASEISQSYPEEFLPIFYEVGEFLFRNPEAHILFAHDYILSMFTPELQEKYTLWRSEKPEEALRFLNQILVYATQRKRWYILSFLEGVDLKVVGLVEGELPEGHTQIETTSWDVFLDVLGRSRMAIAVFPHSVPTGIGFTPLEIGMMGCAPVLDYRSTLPGFLVPGEEVITYYPMDRADIEEKVLYYLDHPEEAEEIGQRARKKVLEAFGMERRAEFLRDMFSSILEQAQNQSR</sequence>
<protein>
    <recommendedName>
        <fullName evidence="1">Spore protein YkvP/CgeB glycosyl transferase-like domain-containing protein</fullName>
    </recommendedName>
</protein>
<dbReference type="InterPro" id="IPR055259">
    <property type="entry name" value="YkvP/CgeB_Glyco_trans-like"/>
</dbReference>
<dbReference type="OrthoDB" id="9259at2"/>
<evidence type="ECO:0000313" key="2">
    <source>
        <dbReference type="EMBL" id="ADC89752.1"/>
    </source>
</evidence>
<dbReference type="EMBL" id="CP001931">
    <property type="protein sequence ID" value="ADC89752.1"/>
    <property type="molecule type" value="Genomic_DNA"/>
</dbReference>
<organism evidence="2 3">
    <name type="scientific">Thermocrinis albus (strain DSM 14484 / JCM 11386 / HI 11/12)</name>
    <dbReference type="NCBI Taxonomy" id="638303"/>
    <lineage>
        <taxon>Bacteria</taxon>
        <taxon>Pseudomonadati</taxon>
        <taxon>Aquificota</taxon>
        <taxon>Aquificia</taxon>
        <taxon>Aquificales</taxon>
        <taxon>Aquificaceae</taxon>
        <taxon>Thermocrinis</taxon>
    </lineage>
</organism>
<reference evidence="3" key="1">
    <citation type="journal article" date="2010" name="Stand. Genomic Sci.">
        <title>Complete genome sequence of Thermocrinis albus type strain (HI 11/12T).</title>
        <authorList>
            <person name="Wirth R."/>
            <person name="Sikorski J."/>
            <person name="Brambilla E."/>
            <person name="Misra M."/>
            <person name="Lapidus A."/>
            <person name="Copeland A."/>
            <person name="Nolan M."/>
            <person name="Lucas S."/>
            <person name="Chen F."/>
            <person name="Tice H."/>
            <person name="Cheng J.F."/>
            <person name="Han C."/>
            <person name="Detter J.C."/>
            <person name="Tapia R."/>
            <person name="Bruce D."/>
            <person name="Goodwin L."/>
            <person name="Pitluck S."/>
            <person name="Pati A."/>
            <person name="Anderson I."/>
            <person name="Ivanova N."/>
            <person name="Mavromatis K."/>
            <person name="Mikhailova N."/>
            <person name="Chen A."/>
            <person name="Palaniappan K."/>
            <person name="Bilek Y."/>
            <person name="Hader T."/>
            <person name="Land M."/>
            <person name="Hauser L."/>
            <person name="Chang Y.J."/>
            <person name="Jeffries C.D."/>
            <person name="Tindall B.J."/>
            <person name="Rohde M."/>
            <person name="Goker M."/>
            <person name="Bristow J."/>
            <person name="Eisen J.A."/>
            <person name="Markowitz V."/>
            <person name="Hugenholtz P."/>
            <person name="Kyrpides N.C."/>
            <person name="Klenk H.P."/>
        </authorList>
    </citation>
    <scope>NUCLEOTIDE SEQUENCE [LARGE SCALE GENOMIC DNA]</scope>
    <source>
        <strain evidence="3">DSM 14484 / JCM 11386 / HI 11/12</strain>
    </source>
</reference>
<dbReference type="Pfam" id="PF13524">
    <property type="entry name" value="Glyco_trans_1_2"/>
    <property type="match status" value="1"/>
</dbReference>
<keyword evidence="3" id="KW-1185">Reference proteome</keyword>
<dbReference type="RefSeq" id="WP_012992158.1">
    <property type="nucleotide sequence ID" value="NC_013894.1"/>
</dbReference>
<dbReference type="Proteomes" id="UP000002043">
    <property type="component" value="Chromosome"/>
</dbReference>
<accession>D3SLX2</accession>
<dbReference type="Gene3D" id="3.40.50.2000">
    <property type="entry name" value="Glycogen Phosphorylase B"/>
    <property type="match status" value="1"/>
</dbReference>
<dbReference type="KEGG" id="tal:Thal_1120"/>
<feature type="domain" description="Spore protein YkvP/CgeB glycosyl transferase-like" evidence="1">
    <location>
        <begin position="270"/>
        <end position="384"/>
    </location>
</feature>
<proteinExistence type="predicted"/>
<dbReference type="eggNOG" id="COG4641">
    <property type="taxonomic scope" value="Bacteria"/>
</dbReference>
<dbReference type="STRING" id="638303.Thal_1120"/>
<dbReference type="HOGENOM" id="CLU_675743_0_0_0"/>
<evidence type="ECO:0000259" key="1">
    <source>
        <dbReference type="Pfam" id="PF13524"/>
    </source>
</evidence>
<dbReference type="AlphaFoldDB" id="D3SLX2"/>
<evidence type="ECO:0000313" key="3">
    <source>
        <dbReference type="Proteomes" id="UP000002043"/>
    </source>
</evidence>
<name>D3SLX2_THEAH</name>